<accession>A0A1Y3BL51</accession>
<organism evidence="2 3">
    <name type="scientific">Euroglyphus maynei</name>
    <name type="common">Mayne's house dust mite</name>
    <dbReference type="NCBI Taxonomy" id="6958"/>
    <lineage>
        <taxon>Eukaryota</taxon>
        <taxon>Metazoa</taxon>
        <taxon>Ecdysozoa</taxon>
        <taxon>Arthropoda</taxon>
        <taxon>Chelicerata</taxon>
        <taxon>Arachnida</taxon>
        <taxon>Acari</taxon>
        <taxon>Acariformes</taxon>
        <taxon>Sarcoptiformes</taxon>
        <taxon>Astigmata</taxon>
        <taxon>Psoroptidia</taxon>
        <taxon>Analgoidea</taxon>
        <taxon>Pyroglyphidae</taxon>
        <taxon>Pyroglyphinae</taxon>
        <taxon>Euroglyphus</taxon>
    </lineage>
</organism>
<proteinExistence type="predicted"/>
<feature type="region of interest" description="Disordered" evidence="1">
    <location>
        <begin position="1"/>
        <end position="29"/>
    </location>
</feature>
<evidence type="ECO:0000313" key="2">
    <source>
        <dbReference type="EMBL" id="OTF81542.1"/>
    </source>
</evidence>
<name>A0A1Y3BL51_EURMA</name>
<feature type="non-terminal residue" evidence="2">
    <location>
        <position position="44"/>
    </location>
</feature>
<feature type="compositionally biased region" description="Polar residues" evidence="1">
    <location>
        <begin position="10"/>
        <end position="22"/>
    </location>
</feature>
<dbReference type="EMBL" id="MUJZ01013065">
    <property type="protein sequence ID" value="OTF81542.1"/>
    <property type="molecule type" value="Genomic_DNA"/>
</dbReference>
<comment type="caution">
    <text evidence="2">The sequence shown here is derived from an EMBL/GenBank/DDBJ whole genome shotgun (WGS) entry which is preliminary data.</text>
</comment>
<dbReference type="Proteomes" id="UP000194236">
    <property type="component" value="Unassembled WGS sequence"/>
</dbReference>
<gene>
    <name evidence="2" type="ORF">BLA29_015585</name>
</gene>
<evidence type="ECO:0000256" key="1">
    <source>
        <dbReference type="SAM" id="MobiDB-lite"/>
    </source>
</evidence>
<keyword evidence="3" id="KW-1185">Reference proteome</keyword>
<reference evidence="2 3" key="1">
    <citation type="submission" date="2017-03" db="EMBL/GenBank/DDBJ databases">
        <title>Genome Survey of Euroglyphus maynei.</title>
        <authorList>
            <person name="Arlian L.G."/>
            <person name="Morgan M.S."/>
            <person name="Rider S.D."/>
        </authorList>
    </citation>
    <scope>NUCLEOTIDE SEQUENCE [LARGE SCALE GENOMIC DNA]</scope>
    <source>
        <strain evidence="2">Arlian Lab</strain>
        <tissue evidence="2">Whole body</tissue>
    </source>
</reference>
<dbReference type="AlphaFoldDB" id="A0A1Y3BL51"/>
<sequence>MNLPEKLTAASESIEFTDSNGMGNDDPGIDRQEQIRMAECHLRP</sequence>
<protein>
    <submittedName>
        <fullName evidence="2">Uncharacterized protein</fullName>
    </submittedName>
</protein>
<evidence type="ECO:0000313" key="3">
    <source>
        <dbReference type="Proteomes" id="UP000194236"/>
    </source>
</evidence>